<dbReference type="OrthoDB" id="420519at2759"/>
<keyword evidence="9" id="KW-1185">Reference proteome</keyword>
<protein>
    <recommendedName>
        <fullName evidence="6">Protein PNS1</fullName>
    </recommendedName>
</protein>
<feature type="transmembrane region" description="Helical" evidence="6">
    <location>
        <begin position="557"/>
        <end position="579"/>
    </location>
</feature>
<dbReference type="AlphaFoldDB" id="A0A5C3R0Y0"/>
<evidence type="ECO:0000256" key="4">
    <source>
        <dbReference type="ARBA" id="ARBA00022989"/>
    </source>
</evidence>
<evidence type="ECO:0000256" key="3">
    <source>
        <dbReference type="ARBA" id="ARBA00022692"/>
    </source>
</evidence>
<name>A0A5C3R0Y0_9AGAR</name>
<dbReference type="EMBL" id="ML178814">
    <property type="protein sequence ID" value="TFL07227.1"/>
    <property type="molecule type" value="Genomic_DNA"/>
</dbReference>
<evidence type="ECO:0000313" key="8">
    <source>
        <dbReference type="EMBL" id="TFL07227.1"/>
    </source>
</evidence>
<reference evidence="8 9" key="1">
    <citation type="journal article" date="2019" name="Nat. Ecol. Evol.">
        <title>Megaphylogeny resolves global patterns of mushroom evolution.</title>
        <authorList>
            <person name="Varga T."/>
            <person name="Krizsan K."/>
            <person name="Foldi C."/>
            <person name="Dima B."/>
            <person name="Sanchez-Garcia M."/>
            <person name="Sanchez-Ramirez S."/>
            <person name="Szollosi G.J."/>
            <person name="Szarkandi J.G."/>
            <person name="Papp V."/>
            <person name="Albert L."/>
            <person name="Andreopoulos W."/>
            <person name="Angelini C."/>
            <person name="Antonin V."/>
            <person name="Barry K.W."/>
            <person name="Bougher N.L."/>
            <person name="Buchanan P."/>
            <person name="Buyck B."/>
            <person name="Bense V."/>
            <person name="Catcheside P."/>
            <person name="Chovatia M."/>
            <person name="Cooper J."/>
            <person name="Damon W."/>
            <person name="Desjardin D."/>
            <person name="Finy P."/>
            <person name="Geml J."/>
            <person name="Haridas S."/>
            <person name="Hughes K."/>
            <person name="Justo A."/>
            <person name="Karasinski D."/>
            <person name="Kautmanova I."/>
            <person name="Kiss B."/>
            <person name="Kocsube S."/>
            <person name="Kotiranta H."/>
            <person name="LaButti K.M."/>
            <person name="Lechner B.E."/>
            <person name="Liimatainen K."/>
            <person name="Lipzen A."/>
            <person name="Lukacs Z."/>
            <person name="Mihaltcheva S."/>
            <person name="Morgado L.N."/>
            <person name="Niskanen T."/>
            <person name="Noordeloos M.E."/>
            <person name="Ohm R.A."/>
            <person name="Ortiz-Santana B."/>
            <person name="Ovrebo C."/>
            <person name="Racz N."/>
            <person name="Riley R."/>
            <person name="Savchenko A."/>
            <person name="Shiryaev A."/>
            <person name="Soop K."/>
            <person name="Spirin V."/>
            <person name="Szebenyi C."/>
            <person name="Tomsovsky M."/>
            <person name="Tulloss R.E."/>
            <person name="Uehling J."/>
            <person name="Grigoriev I.V."/>
            <person name="Vagvolgyi C."/>
            <person name="Papp T."/>
            <person name="Martin F.M."/>
            <person name="Miettinen O."/>
            <person name="Hibbett D.S."/>
            <person name="Nagy L.G."/>
        </authorList>
    </citation>
    <scope>NUCLEOTIDE SEQUENCE [LARGE SCALE GENOMIC DNA]</scope>
    <source>
        <strain evidence="8 9">CBS 309.79</strain>
    </source>
</reference>
<gene>
    <name evidence="8" type="ORF">BDV98DRAFT_609408</name>
</gene>
<dbReference type="GO" id="GO:0022857">
    <property type="term" value="F:transmembrane transporter activity"/>
    <property type="evidence" value="ECO:0007669"/>
    <property type="project" value="UniProtKB-UniRule"/>
</dbReference>
<organism evidence="8 9">
    <name type="scientific">Pterulicium gracile</name>
    <dbReference type="NCBI Taxonomy" id="1884261"/>
    <lineage>
        <taxon>Eukaryota</taxon>
        <taxon>Fungi</taxon>
        <taxon>Dikarya</taxon>
        <taxon>Basidiomycota</taxon>
        <taxon>Agaricomycotina</taxon>
        <taxon>Agaricomycetes</taxon>
        <taxon>Agaricomycetidae</taxon>
        <taxon>Agaricales</taxon>
        <taxon>Pleurotineae</taxon>
        <taxon>Pterulaceae</taxon>
        <taxon>Pterulicium</taxon>
    </lineage>
</organism>
<comment type="function">
    <text evidence="6">Probably involved in transport through the plasma membrane.</text>
</comment>
<feature type="transmembrane region" description="Helical" evidence="6">
    <location>
        <begin position="187"/>
        <end position="206"/>
    </location>
</feature>
<keyword evidence="3 6" id="KW-0812">Transmembrane</keyword>
<dbReference type="Pfam" id="PF04515">
    <property type="entry name" value="Choline_transpo"/>
    <property type="match status" value="1"/>
</dbReference>
<comment type="similarity">
    <text evidence="2 6">Belongs to the CTL (choline transporter-like) family.</text>
</comment>
<comment type="subcellular location">
    <subcellularLocation>
        <location evidence="6">Cell membrane</location>
        <topology evidence="6">Multi-pass membrane protein</topology>
    </subcellularLocation>
    <subcellularLocation>
        <location evidence="1">Membrane</location>
        <topology evidence="1">Multi-pass membrane protein</topology>
    </subcellularLocation>
</comment>
<feature type="transmembrane region" description="Helical" evidence="6">
    <location>
        <begin position="226"/>
        <end position="245"/>
    </location>
</feature>
<feature type="transmembrane region" description="Helical" evidence="6">
    <location>
        <begin position="346"/>
        <end position="370"/>
    </location>
</feature>
<evidence type="ECO:0000256" key="7">
    <source>
        <dbReference type="SAM" id="MobiDB-lite"/>
    </source>
</evidence>
<feature type="compositionally biased region" description="Basic and acidic residues" evidence="7">
    <location>
        <begin position="50"/>
        <end position="72"/>
    </location>
</feature>
<keyword evidence="4 6" id="KW-1133">Transmembrane helix</keyword>
<feature type="region of interest" description="Disordered" evidence="7">
    <location>
        <begin position="40"/>
        <end position="72"/>
    </location>
</feature>
<accession>A0A5C3R0Y0</accession>
<evidence type="ECO:0000256" key="2">
    <source>
        <dbReference type="ARBA" id="ARBA00007168"/>
    </source>
</evidence>
<feature type="transmembrane region" description="Helical" evidence="6">
    <location>
        <begin position="290"/>
        <end position="307"/>
    </location>
</feature>
<evidence type="ECO:0000256" key="1">
    <source>
        <dbReference type="ARBA" id="ARBA00004141"/>
    </source>
</evidence>
<feature type="transmembrane region" description="Helical" evidence="6">
    <location>
        <begin position="591"/>
        <end position="609"/>
    </location>
</feature>
<feature type="transmembrane region" description="Helical" evidence="6">
    <location>
        <begin position="382"/>
        <end position="399"/>
    </location>
</feature>
<dbReference type="PANTHER" id="PTHR12385:SF88">
    <property type="entry name" value="CHOLINE TRANSPORTER-LIKE PROTEIN CTL1"/>
    <property type="match status" value="1"/>
</dbReference>
<dbReference type="InterPro" id="IPR007603">
    <property type="entry name" value="Choline_transptr-like"/>
</dbReference>
<dbReference type="PANTHER" id="PTHR12385">
    <property type="entry name" value="CHOLINE TRANSPORTER-LIKE (SLC FAMILY 44)"/>
    <property type="match status" value="1"/>
</dbReference>
<dbReference type="STRING" id="1884261.A0A5C3R0Y0"/>
<feature type="region of interest" description="Disordered" evidence="7">
    <location>
        <begin position="102"/>
        <end position="134"/>
    </location>
</feature>
<evidence type="ECO:0000256" key="6">
    <source>
        <dbReference type="RuleBase" id="RU368066"/>
    </source>
</evidence>
<feature type="transmembrane region" description="Helical" evidence="6">
    <location>
        <begin position="252"/>
        <end position="278"/>
    </location>
</feature>
<proteinExistence type="inferred from homology"/>
<evidence type="ECO:0000256" key="5">
    <source>
        <dbReference type="ARBA" id="ARBA00023136"/>
    </source>
</evidence>
<evidence type="ECO:0000313" key="9">
    <source>
        <dbReference type="Proteomes" id="UP000305067"/>
    </source>
</evidence>
<dbReference type="Proteomes" id="UP000305067">
    <property type="component" value="Unassembled WGS sequence"/>
</dbReference>
<keyword evidence="5 6" id="KW-0472">Membrane</keyword>
<dbReference type="GO" id="GO:0005886">
    <property type="term" value="C:plasma membrane"/>
    <property type="evidence" value="ECO:0007669"/>
    <property type="project" value="UniProtKB-SubCell"/>
</dbReference>
<sequence length="649" mass="71429">MASTRLAAYASQLLSRNYLDPNSSQSSQSSQPIFFSFTTANDSRHHHPGEHRLDDMDDPHLRNHDDDDPYLRLDEEGAEDDELFPAGASHHSLRHSMLNSSRGSGGWLAHHDQHEASSPSHHSIFHDTGPIRLPVSPPPRTSHKHISLLESQPLPPPQVVSGAFSLPDPRYPYQHAHAHRDAVWTSLWLAGLSICLFFCLVVLFFVSKPPTKDHLPYTTLLHTVPLLTILTLLSAVIAYAHVFVLRILVKPVMVATSVFVPVTLLFSAIWAFIGSFMWEEGKEPSWGESTGLRIFSLIPLALAFWSFRRLMKQNLPHAVQQTSSLLKLTTDLIFIHNPLLLALSPAILLAMLVVSIPFVTLIFRLLLVGYRQQTKGGVEWHVQAWADWAIVATVVVWLWTWGVVRGVLRVTCAGVIGSWYYADGSLPPPLPLDTHIIHSAFHRSTNPSLGTSALSALIVTSLRSLAMFCSFLRLLPVYVPFQPVASISGYLLGYFESWAAGPGLGGGQGALVYAGLSGDGFWYSRDRIAGLSATESRSRGTGGGGFLRRRNHNFTPIPFSLLTVFPLTLSFPAALLTYLFVAHTLNSPNEALGAAVLAGGVTALVARFCEGVLIDAGDTLWVCYLLDKEEGVQRRKEVFDVVRVVTSSL</sequence>